<dbReference type="OrthoDB" id="9794157at2"/>
<evidence type="ECO:0000313" key="2">
    <source>
        <dbReference type="EMBL" id="QDU32483.1"/>
    </source>
</evidence>
<dbReference type="SUPFAM" id="SSF100950">
    <property type="entry name" value="NagB/RpiA/CoA transferase-like"/>
    <property type="match status" value="1"/>
</dbReference>
<dbReference type="InterPro" id="IPR003741">
    <property type="entry name" value="LUD_dom"/>
</dbReference>
<dbReference type="PANTHER" id="PTHR43682">
    <property type="entry name" value="LACTATE UTILIZATION PROTEIN C"/>
    <property type="match status" value="1"/>
</dbReference>
<name>A0A517YQH7_9BACT</name>
<reference evidence="2 3" key="1">
    <citation type="submission" date="2019-02" db="EMBL/GenBank/DDBJ databases">
        <title>Deep-cultivation of Planctomycetes and their phenomic and genomic characterization uncovers novel biology.</title>
        <authorList>
            <person name="Wiegand S."/>
            <person name="Jogler M."/>
            <person name="Boedeker C."/>
            <person name="Pinto D."/>
            <person name="Vollmers J."/>
            <person name="Rivas-Marin E."/>
            <person name="Kohn T."/>
            <person name="Peeters S.H."/>
            <person name="Heuer A."/>
            <person name="Rast P."/>
            <person name="Oberbeckmann S."/>
            <person name="Bunk B."/>
            <person name="Jeske O."/>
            <person name="Meyerdierks A."/>
            <person name="Storesund J.E."/>
            <person name="Kallscheuer N."/>
            <person name="Luecker S."/>
            <person name="Lage O.M."/>
            <person name="Pohl T."/>
            <person name="Merkel B.J."/>
            <person name="Hornburger P."/>
            <person name="Mueller R.-W."/>
            <person name="Bruemmer F."/>
            <person name="Labrenz M."/>
            <person name="Spormann A.M."/>
            <person name="Op den Camp H."/>
            <person name="Overmann J."/>
            <person name="Amann R."/>
            <person name="Jetten M.S.M."/>
            <person name="Mascher T."/>
            <person name="Medema M.H."/>
            <person name="Devos D.P."/>
            <person name="Kaster A.-K."/>
            <person name="Ovreas L."/>
            <person name="Rohde M."/>
            <person name="Galperin M.Y."/>
            <person name="Jogler C."/>
        </authorList>
    </citation>
    <scope>NUCLEOTIDE SEQUENCE [LARGE SCALE GENOMIC DNA]</scope>
    <source>
        <strain evidence="2 3">KS4</strain>
    </source>
</reference>
<dbReference type="EMBL" id="CP036425">
    <property type="protein sequence ID" value="QDU32483.1"/>
    <property type="molecule type" value="Genomic_DNA"/>
</dbReference>
<dbReference type="AlphaFoldDB" id="A0A517YQH7"/>
<protein>
    <submittedName>
        <fullName evidence="2">Lactate utilization protein C</fullName>
    </submittedName>
</protein>
<keyword evidence="3" id="KW-1185">Reference proteome</keyword>
<dbReference type="KEGG" id="pcor:KS4_05150"/>
<evidence type="ECO:0000259" key="1">
    <source>
        <dbReference type="Pfam" id="PF02589"/>
    </source>
</evidence>
<dbReference type="InterPro" id="IPR037171">
    <property type="entry name" value="NagB/RpiA_transferase-like"/>
</dbReference>
<dbReference type="Pfam" id="PF02589">
    <property type="entry name" value="LUD_dom"/>
    <property type="match status" value="1"/>
</dbReference>
<dbReference type="PANTHER" id="PTHR43682:SF1">
    <property type="entry name" value="LACTATE UTILIZATION PROTEIN C"/>
    <property type="match status" value="1"/>
</dbReference>
<dbReference type="Proteomes" id="UP000317369">
    <property type="component" value="Chromosome"/>
</dbReference>
<proteinExistence type="predicted"/>
<evidence type="ECO:0000313" key="3">
    <source>
        <dbReference type="Proteomes" id="UP000317369"/>
    </source>
</evidence>
<dbReference type="Gene3D" id="3.40.50.10420">
    <property type="entry name" value="NagB/RpiA/CoA transferase-like"/>
    <property type="match status" value="1"/>
</dbReference>
<dbReference type="InterPro" id="IPR024185">
    <property type="entry name" value="FTHF_cligase-like_sf"/>
</dbReference>
<gene>
    <name evidence="2" type="primary">lutC</name>
    <name evidence="2" type="ORF">KS4_05150</name>
</gene>
<sequence>MHMNQKLGEEKSVFLKRITKSLGYEKASVPKNVPGVDEAVFRLLEEDADLLARFKQGAEVVGMLVTVCEQDEVKDVFRRLCEKYQAKKVIRGWGKKLDDLGLETVIDDAGAVLYVPADGVCNFEGQYDAEIGVTDVTAALAETGTLVIESGKDGGGGGGRGASLVPECHVAIVRECDLVADMIDYWARFKGIEGNDQPSSKVFITGPSKTADIEGVLITGVHGPREVEIVVVKGM</sequence>
<accession>A0A517YQH7</accession>
<organism evidence="2 3">
    <name type="scientific">Poriferisphaera corsica</name>
    <dbReference type="NCBI Taxonomy" id="2528020"/>
    <lineage>
        <taxon>Bacteria</taxon>
        <taxon>Pseudomonadati</taxon>
        <taxon>Planctomycetota</taxon>
        <taxon>Phycisphaerae</taxon>
        <taxon>Phycisphaerales</taxon>
        <taxon>Phycisphaeraceae</taxon>
        <taxon>Poriferisphaera</taxon>
    </lineage>
</organism>
<feature type="domain" description="LUD" evidence="1">
    <location>
        <begin position="51"/>
        <end position="232"/>
    </location>
</feature>
<dbReference type="RefSeq" id="WP_145074143.1">
    <property type="nucleotide sequence ID" value="NZ_CP036425.1"/>
</dbReference>